<organism evidence="2 3">
    <name type="scientific">Chengkuizengella axinellae</name>
    <dbReference type="NCBI Taxonomy" id="3064388"/>
    <lineage>
        <taxon>Bacteria</taxon>
        <taxon>Bacillati</taxon>
        <taxon>Bacillota</taxon>
        <taxon>Bacilli</taxon>
        <taxon>Bacillales</taxon>
        <taxon>Paenibacillaceae</taxon>
        <taxon>Chengkuizengella</taxon>
    </lineage>
</organism>
<evidence type="ECO:0000256" key="1">
    <source>
        <dbReference type="SAM" id="MobiDB-lite"/>
    </source>
</evidence>
<gene>
    <name evidence="2" type="ORF">Q5Y73_19615</name>
</gene>
<reference evidence="2 3" key="1">
    <citation type="submission" date="2023-08" db="EMBL/GenBank/DDBJ databases">
        <authorList>
            <person name="Park J.-S."/>
        </authorList>
    </citation>
    <scope>NUCLEOTIDE SEQUENCE [LARGE SCALE GENOMIC DNA]</scope>
    <source>
        <strain evidence="2 3">2205SS18-9</strain>
    </source>
</reference>
<accession>A0ABT9J3Z3</accession>
<dbReference type="RefSeq" id="WP_305993617.1">
    <property type="nucleotide sequence ID" value="NZ_JAVAMP010000013.1"/>
</dbReference>
<protein>
    <submittedName>
        <fullName evidence="2">Uncharacterized protein</fullName>
    </submittedName>
</protein>
<feature type="compositionally biased region" description="Basic and acidic residues" evidence="1">
    <location>
        <begin position="23"/>
        <end position="42"/>
    </location>
</feature>
<feature type="region of interest" description="Disordered" evidence="1">
    <location>
        <begin position="1"/>
        <end position="42"/>
    </location>
</feature>
<name>A0ABT9J3Z3_9BACL</name>
<evidence type="ECO:0000313" key="3">
    <source>
        <dbReference type="Proteomes" id="UP001231941"/>
    </source>
</evidence>
<comment type="caution">
    <text evidence="2">The sequence shown here is derived from an EMBL/GenBank/DDBJ whole genome shotgun (WGS) entry which is preliminary data.</text>
</comment>
<proteinExistence type="predicted"/>
<feature type="compositionally biased region" description="Basic and acidic residues" evidence="1">
    <location>
        <begin position="1"/>
        <end position="14"/>
    </location>
</feature>
<dbReference type="EMBL" id="JAVAMP010000013">
    <property type="protein sequence ID" value="MDP5276308.1"/>
    <property type="molecule type" value="Genomic_DNA"/>
</dbReference>
<keyword evidence="3" id="KW-1185">Reference proteome</keyword>
<dbReference type="Proteomes" id="UP001231941">
    <property type="component" value="Unassembled WGS sequence"/>
</dbReference>
<sequence>MAKTNRTKENEFKMKKQNPKPHGKVESFDEIWEEQKEGKTKT</sequence>
<evidence type="ECO:0000313" key="2">
    <source>
        <dbReference type="EMBL" id="MDP5276308.1"/>
    </source>
</evidence>